<dbReference type="InterPro" id="IPR046799">
    <property type="entry name" value="ROXA-like_wH"/>
</dbReference>
<evidence type="ECO:0000313" key="7">
    <source>
        <dbReference type="EMBL" id="CAH0540626.1"/>
    </source>
</evidence>
<keyword evidence="8" id="KW-1185">Reference proteome</keyword>
<dbReference type="Pfam" id="PF20514">
    <property type="entry name" value="WHD_ROXA"/>
    <property type="match status" value="1"/>
</dbReference>
<dbReference type="PROSITE" id="PS51184">
    <property type="entry name" value="JMJC"/>
    <property type="match status" value="1"/>
</dbReference>
<dbReference type="SUPFAM" id="SSF51197">
    <property type="entry name" value="Clavaminate synthase-like"/>
    <property type="match status" value="1"/>
</dbReference>
<name>A0ABN8E533_9VIBR</name>
<keyword evidence="5" id="KW-0408">Iron</keyword>
<reference evidence="7" key="1">
    <citation type="submission" date="2021-11" db="EMBL/GenBank/DDBJ databases">
        <authorList>
            <person name="Rodrigo-Torres L."/>
            <person name="Arahal R. D."/>
            <person name="Lucena T."/>
        </authorList>
    </citation>
    <scope>NUCLEOTIDE SEQUENCE</scope>
    <source>
        <strain evidence="7">CECT 7928</strain>
    </source>
</reference>
<dbReference type="Pfam" id="PF08007">
    <property type="entry name" value="JmjC_2"/>
    <property type="match status" value="1"/>
</dbReference>
<evidence type="ECO:0000259" key="6">
    <source>
        <dbReference type="PROSITE" id="PS51184"/>
    </source>
</evidence>
<dbReference type="SMART" id="SM00558">
    <property type="entry name" value="JmjC"/>
    <property type="match status" value="1"/>
</dbReference>
<dbReference type="GO" id="GO:0016491">
    <property type="term" value="F:oxidoreductase activity"/>
    <property type="evidence" value="ECO:0007669"/>
    <property type="project" value="UniProtKB-KW"/>
</dbReference>
<protein>
    <submittedName>
        <fullName evidence="7">50S ribosomal protein L16 3-hydroxylase</fullName>
        <ecNumber evidence="7">1.14.11.47</ecNumber>
    </submittedName>
</protein>
<dbReference type="InterPro" id="IPR003347">
    <property type="entry name" value="JmjC_dom"/>
</dbReference>
<evidence type="ECO:0000313" key="8">
    <source>
        <dbReference type="Proteomes" id="UP000838748"/>
    </source>
</evidence>
<feature type="domain" description="JmjC" evidence="6">
    <location>
        <begin position="87"/>
        <end position="222"/>
    </location>
</feature>
<keyword evidence="2" id="KW-0479">Metal-binding</keyword>
<dbReference type="Gene3D" id="3.40.366.30">
    <property type="entry name" value="50S ribosomal protein L16 arginine hydroxylase, Chain A, Domain 2"/>
    <property type="match status" value="1"/>
</dbReference>
<keyword evidence="7" id="KW-0689">Ribosomal protein</keyword>
<keyword evidence="4 7" id="KW-0560">Oxidoreductase</keyword>
<dbReference type="EMBL" id="CAKLDM010000002">
    <property type="protein sequence ID" value="CAH0540626.1"/>
    <property type="molecule type" value="Genomic_DNA"/>
</dbReference>
<proteinExistence type="predicted"/>
<evidence type="ECO:0000256" key="1">
    <source>
        <dbReference type="ARBA" id="ARBA00001954"/>
    </source>
</evidence>
<dbReference type="InterPro" id="IPR039994">
    <property type="entry name" value="NO66-like"/>
</dbReference>
<dbReference type="PANTHER" id="PTHR13096">
    <property type="entry name" value="MINA53 MYC INDUCED NUCLEAR ANTIGEN"/>
    <property type="match status" value="1"/>
</dbReference>
<evidence type="ECO:0000256" key="4">
    <source>
        <dbReference type="ARBA" id="ARBA00023002"/>
    </source>
</evidence>
<dbReference type="Proteomes" id="UP000838748">
    <property type="component" value="Unassembled WGS sequence"/>
</dbReference>
<dbReference type="GO" id="GO:0005840">
    <property type="term" value="C:ribosome"/>
    <property type="evidence" value="ECO:0007669"/>
    <property type="project" value="UniProtKB-KW"/>
</dbReference>
<dbReference type="PANTHER" id="PTHR13096:SF8">
    <property type="entry name" value="RIBOSOMAL OXYGENASE 1"/>
    <property type="match status" value="1"/>
</dbReference>
<keyword evidence="3" id="KW-0223">Dioxygenase</keyword>
<comment type="cofactor">
    <cofactor evidence="1">
        <name>Fe(2+)</name>
        <dbReference type="ChEBI" id="CHEBI:29033"/>
    </cofactor>
</comment>
<dbReference type="RefSeq" id="WP_237362502.1">
    <property type="nucleotide sequence ID" value="NZ_CAKLDM010000002.1"/>
</dbReference>
<keyword evidence="7" id="KW-0687">Ribonucleoprotein</keyword>
<organism evidence="7 8">
    <name type="scientific">Vibrio marisflavi CECT 7928</name>
    <dbReference type="NCBI Taxonomy" id="634439"/>
    <lineage>
        <taxon>Bacteria</taxon>
        <taxon>Pseudomonadati</taxon>
        <taxon>Pseudomonadota</taxon>
        <taxon>Gammaproteobacteria</taxon>
        <taxon>Vibrionales</taxon>
        <taxon>Vibrionaceae</taxon>
        <taxon>Vibrio</taxon>
    </lineage>
</organism>
<evidence type="ECO:0000256" key="5">
    <source>
        <dbReference type="ARBA" id="ARBA00023004"/>
    </source>
</evidence>
<evidence type="ECO:0000256" key="3">
    <source>
        <dbReference type="ARBA" id="ARBA00022964"/>
    </source>
</evidence>
<dbReference type="EC" id="1.14.11.47" evidence="7"/>
<sequence>MYQLTFSLQEFVKQYWQREPVVIKAGFADFVDPITPEELAGLSLEQEVDSRFISNANGKWAAEHGPFEENKFATLAESHWQIVIQAANHWHSGAAELVPPFSQIPQWIFDDVMISYSTPGGGVGPHIDQYDVFIIQGLGKRHWRVGAKDKGQYEEIIQANALRQIKQFDSVIDEVLEPGDILYIPPGFPHEGYALENSISYSIGYRTPKEQELVSQFADYYLAENLGEEHVTTEDIELQTNGGEINKSTLNQLQSILEKSIAQPQLMKDFLATMLSQPRHQLDIIEPEPAYTTEHILDELASGSMLTKVSGLRAFYHSDDSQCVYINGEKFDAAENHQLVEKLCNQPSFTVTDTSTMNCHSIALLTELVNKGYWYFEG</sequence>
<dbReference type="Gene3D" id="2.60.120.650">
    <property type="entry name" value="Cupin"/>
    <property type="match status" value="1"/>
</dbReference>
<gene>
    <name evidence="7" type="primary">roxA</name>
    <name evidence="7" type="ORF">VMF7928_02991</name>
</gene>
<evidence type="ECO:0000256" key="2">
    <source>
        <dbReference type="ARBA" id="ARBA00022723"/>
    </source>
</evidence>
<comment type="caution">
    <text evidence="7">The sequence shown here is derived from an EMBL/GenBank/DDBJ whole genome shotgun (WGS) entry which is preliminary data.</text>
</comment>
<accession>A0ABN8E533</accession>